<name>A0A4R5MLA2_9SPHI</name>
<dbReference type="InterPro" id="IPR000192">
    <property type="entry name" value="Aminotrans_V_dom"/>
</dbReference>
<dbReference type="AlphaFoldDB" id="A0A4R5MLA2"/>
<comment type="caution">
    <text evidence="3">The sequence shown here is derived from an EMBL/GenBank/DDBJ whole genome shotgun (WGS) entry which is preliminary data.</text>
</comment>
<protein>
    <submittedName>
        <fullName evidence="3">Aminotransferase class V-fold PLP-dependent enzyme</fullName>
    </submittedName>
</protein>
<dbReference type="GO" id="GO:0008483">
    <property type="term" value="F:transaminase activity"/>
    <property type="evidence" value="ECO:0007669"/>
    <property type="project" value="UniProtKB-KW"/>
</dbReference>
<dbReference type="RefSeq" id="WP_133262568.1">
    <property type="nucleotide sequence ID" value="NZ_SJCY01000006.1"/>
</dbReference>
<dbReference type="Gene3D" id="3.90.1150.10">
    <property type="entry name" value="Aspartate Aminotransferase, domain 1"/>
    <property type="match status" value="1"/>
</dbReference>
<evidence type="ECO:0000256" key="1">
    <source>
        <dbReference type="ARBA" id="ARBA00022898"/>
    </source>
</evidence>
<accession>A0A4R5MLA2</accession>
<keyword evidence="1" id="KW-0663">Pyridoxal phosphate</keyword>
<dbReference type="Gene3D" id="3.40.640.10">
    <property type="entry name" value="Type I PLP-dependent aspartate aminotransferase-like (Major domain)"/>
    <property type="match status" value="1"/>
</dbReference>
<proteinExistence type="predicted"/>
<evidence type="ECO:0000313" key="4">
    <source>
        <dbReference type="Proteomes" id="UP000295668"/>
    </source>
</evidence>
<sequence>MTFENTFPILNRFTYLNTAYSGLLSIETAKWRHDHDALFLNGASNFRIENGSILDELRSTLARFFITEPAQVYLVPNFSFGFNTLIGGLTNSHRFLLLKEDYPNINNEVISNGFPYFEVEINDELEAEIIDAIHHFKPTIFALSLVQYISGFKINLEFIKKLKSTYPDLLIVADGTQFCGTEKFSFENSGLDALVGSGYKWLLGGYGNGYVLLSNQMKKALYEARAKVVILNNLYGKDYLSMRFEPGHLDTLNFGTLNEGIKYLESIGIDYIEKRIQELSQKARMEFCTRGLLTEKNSDADTQSPIINLPISKLTDAIENEKILCSQRGTGLRFAFHFYNTEKDLTKLLSVIDQYL</sequence>
<dbReference type="Pfam" id="PF00266">
    <property type="entry name" value="Aminotran_5"/>
    <property type="match status" value="1"/>
</dbReference>
<dbReference type="EMBL" id="SJCY01000006">
    <property type="protein sequence ID" value="TDG36005.1"/>
    <property type="molecule type" value="Genomic_DNA"/>
</dbReference>
<gene>
    <name evidence="3" type="ORF">EZJ43_09975</name>
</gene>
<keyword evidence="3" id="KW-0808">Transferase</keyword>
<dbReference type="InterPro" id="IPR015422">
    <property type="entry name" value="PyrdxlP-dep_Trfase_small"/>
</dbReference>
<organism evidence="3 4">
    <name type="scientific">Pedobacter changchengzhani</name>
    <dbReference type="NCBI Taxonomy" id="2529274"/>
    <lineage>
        <taxon>Bacteria</taxon>
        <taxon>Pseudomonadati</taxon>
        <taxon>Bacteroidota</taxon>
        <taxon>Sphingobacteriia</taxon>
        <taxon>Sphingobacteriales</taxon>
        <taxon>Sphingobacteriaceae</taxon>
        <taxon>Pedobacter</taxon>
    </lineage>
</organism>
<dbReference type="Proteomes" id="UP000295668">
    <property type="component" value="Unassembled WGS sequence"/>
</dbReference>
<feature type="domain" description="Aminotransferase class V" evidence="2">
    <location>
        <begin position="124"/>
        <end position="315"/>
    </location>
</feature>
<dbReference type="PANTHER" id="PTHR43586">
    <property type="entry name" value="CYSTEINE DESULFURASE"/>
    <property type="match status" value="1"/>
</dbReference>
<keyword evidence="3" id="KW-0032">Aminotransferase</keyword>
<evidence type="ECO:0000259" key="2">
    <source>
        <dbReference type="Pfam" id="PF00266"/>
    </source>
</evidence>
<dbReference type="InterPro" id="IPR015424">
    <property type="entry name" value="PyrdxlP-dep_Trfase"/>
</dbReference>
<keyword evidence="4" id="KW-1185">Reference proteome</keyword>
<dbReference type="SUPFAM" id="SSF53383">
    <property type="entry name" value="PLP-dependent transferases"/>
    <property type="match status" value="1"/>
</dbReference>
<evidence type="ECO:0000313" key="3">
    <source>
        <dbReference type="EMBL" id="TDG36005.1"/>
    </source>
</evidence>
<dbReference type="OrthoDB" id="513408at2"/>
<dbReference type="PANTHER" id="PTHR43586:SF15">
    <property type="entry name" value="BLR3095 PROTEIN"/>
    <property type="match status" value="1"/>
</dbReference>
<dbReference type="InterPro" id="IPR015421">
    <property type="entry name" value="PyrdxlP-dep_Trfase_major"/>
</dbReference>
<reference evidence="3 4" key="1">
    <citation type="submission" date="2019-02" db="EMBL/GenBank/DDBJ databases">
        <title>Pedobacter sp. nov., a novel speices isolated from soil of pinguins habitat in Antarcitica.</title>
        <authorList>
            <person name="He R.-H."/>
        </authorList>
    </citation>
    <scope>NUCLEOTIDE SEQUENCE [LARGE SCALE GENOMIC DNA]</scope>
    <source>
        <strain evidence="3 4">E01020</strain>
    </source>
</reference>